<proteinExistence type="predicted"/>
<reference evidence="2 3" key="1">
    <citation type="submission" date="2023-09" db="EMBL/GenBank/DDBJ databases">
        <title>Nesidiocoris tenuis whole genome shotgun sequence.</title>
        <authorList>
            <person name="Shibata T."/>
            <person name="Shimoda M."/>
            <person name="Kobayashi T."/>
            <person name="Uehara T."/>
        </authorList>
    </citation>
    <scope>NUCLEOTIDE SEQUENCE [LARGE SCALE GENOMIC DNA]</scope>
    <source>
        <strain evidence="2 3">Japan</strain>
    </source>
</reference>
<evidence type="ECO:0000313" key="2">
    <source>
        <dbReference type="EMBL" id="BET02980.1"/>
    </source>
</evidence>
<evidence type="ECO:0000313" key="3">
    <source>
        <dbReference type="Proteomes" id="UP001307889"/>
    </source>
</evidence>
<dbReference type="EMBL" id="AP028923">
    <property type="protein sequence ID" value="BET02980.1"/>
    <property type="molecule type" value="Genomic_DNA"/>
</dbReference>
<dbReference type="Proteomes" id="UP001307889">
    <property type="component" value="Chromosome 15"/>
</dbReference>
<protein>
    <submittedName>
        <fullName evidence="2">Uncharacterized protein</fullName>
    </submittedName>
</protein>
<name>A0ABN7BGH6_9HEMI</name>
<feature type="transmembrane region" description="Helical" evidence="1">
    <location>
        <begin position="20"/>
        <end position="39"/>
    </location>
</feature>
<accession>A0ABN7BGH6</accession>
<evidence type="ECO:0000256" key="1">
    <source>
        <dbReference type="SAM" id="Phobius"/>
    </source>
</evidence>
<keyword evidence="1" id="KW-1133">Transmembrane helix</keyword>
<organism evidence="2 3">
    <name type="scientific">Nesidiocoris tenuis</name>
    <dbReference type="NCBI Taxonomy" id="355587"/>
    <lineage>
        <taxon>Eukaryota</taxon>
        <taxon>Metazoa</taxon>
        <taxon>Ecdysozoa</taxon>
        <taxon>Arthropoda</taxon>
        <taxon>Hexapoda</taxon>
        <taxon>Insecta</taxon>
        <taxon>Pterygota</taxon>
        <taxon>Neoptera</taxon>
        <taxon>Paraneoptera</taxon>
        <taxon>Hemiptera</taxon>
        <taxon>Heteroptera</taxon>
        <taxon>Panheteroptera</taxon>
        <taxon>Cimicomorpha</taxon>
        <taxon>Miridae</taxon>
        <taxon>Dicyphina</taxon>
        <taxon>Nesidiocoris</taxon>
    </lineage>
</organism>
<sequence length="82" mass="9124">MHELPMSPRLNVIICPVHIIRNVPLIWVTYVIITLLYEITTSKTRATKDVHLKIGTRSLADPVARTGAPDDAEIQNSTGFIS</sequence>
<keyword evidence="3" id="KW-1185">Reference proteome</keyword>
<keyword evidence="1" id="KW-0472">Membrane</keyword>
<gene>
    <name evidence="2" type="ORF">NTJ_15798</name>
</gene>
<keyword evidence="1" id="KW-0812">Transmembrane</keyword>